<sequence length="169" mass="18795">MALDDFARRVGELHDHAHERSQTARLDAYFPVIEQALNNGLSLASILRELQAEGFTFRITGLKSALYRIRKKRTATATTGTTPGIPPSNAIDTPAHDDNARSPVNVQAQTADAGQTRKGRKTMEQLRAENPTMPKIQLNKLYAQQYDQPKVTSADIEGLKRKYPQKPKA</sequence>
<evidence type="ECO:0000313" key="3">
    <source>
        <dbReference type="Proteomes" id="UP001620514"/>
    </source>
</evidence>
<dbReference type="EMBL" id="JBIYDN010000053">
    <property type="protein sequence ID" value="MFK4448550.1"/>
    <property type="molecule type" value="Genomic_DNA"/>
</dbReference>
<proteinExistence type="predicted"/>
<feature type="region of interest" description="Disordered" evidence="1">
    <location>
        <begin position="147"/>
        <end position="169"/>
    </location>
</feature>
<evidence type="ECO:0000256" key="1">
    <source>
        <dbReference type="SAM" id="MobiDB-lite"/>
    </source>
</evidence>
<dbReference type="Proteomes" id="UP001620514">
    <property type="component" value="Unassembled WGS sequence"/>
</dbReference>
<accession>A0ABW8MXU8</accession>
<feature type="region of interest" description="Disordered" evidence="1">
    <location>
        <begin position="74"/>
        <end position="100"/>
    </location>
</feature>
<protein>
    <submittedName>
        <fullName evidence="2">Uncharacterized protein</fullName>
    </submittedName>
</protein>
<dbReference type="RefSeq" id="WP_404614937.1">
    <property type="nucleotide sequence ID" value="NZ_JBIYDN010000053.1"/>
</dbReference>
<keyword evidence="3" id="KW-1185">Reference proteome</keyword>
<evidence type="ECO:0000313" key="2">
    <source>
        <dbReference type="EMBL" id="MFK4448550.1"/>
    </source>
</evidence>
<gene>
    <name evidence="2" type="ORF">ABH943_008594</name>
</gene>
<comment type="caution">
    <text evidence="2">The sequence shown here is derived from an EMBL/GenBank/DDBJ whole genome shotgun (WGS) entry which is preliminary data.</text>
</comment>
<organism evidence="2 3">
    <name type="scientific">Caballeronia udeis</name>
    <dbReference type="NCBI Taxonomy" id="1232866"/>
    <lineage>
        <taxon>Bacteria</taxon>
        <taxon>Pseudomonadati</taxon>
        <taxon>Pseudomonadota</taxon>
        <taxon>Betaproteobacteria</taxon>
        <taxon>Burkholderiales</taxon>
        <taxon>Burkholderiaceae</taxon>
        <taxon>Caballeronia</taxon>
    </lineage>
</organism>
<reference evidence="2 3" key="1">
    <citation type="submission" date="2024-11" db="EMBL/GenBank/DDBJ databases">
        <title>Using genomics to understand microbial adaptation to soil warming.</title>
        <authorList>
            <person name="Deangelis K.M. PhD."/>
        </authorList>
    </citation>
    <scope>NUCLEOTIDE SEQUENCE [LARGE SCALE GENOMIC DNA]</scope>
    <source>
        <strain evidence="2 3">GAS97</strain>
    </source>
</reference>
<name>A0ABW8MXU8_9BURK</name>